<dbReference type="EMBL" id="POUA01000260">
    <property type="protein sequence ID" value="PZG36355.1"/>
    <property type="molecule type" value="Genomic_DNA"/>
</dbReference>
<reference evidence="2 3" key="1">
    <citation type="submission" date="2018-01" db="EMBL/GenBank/DDBJ databases">
        <title>Draft genome sequence of Sphaerisporangium sp. 7K107.</title>
        <authorList>
            <person name="Sahin N."/>
            <person name="Saygin H."/>
            <person name="Ay H."/>
        </authorList>
    </citation>
    <scope>NUCLEOTIDE SEQUENCE [LARGE SCALE GENOMIC DNA]</scope>
    <source>
        <strain evidence="2 3">7K107</strain>
    </source>
</reference>
<evidence type="ECO:0000313" key="2">
    <source>
        <dbReference type="EMBL" id="PZG36355.1"/>
    </source>
</evidence>
<keyword evidence="3" id="KW-1185">Reference proteome</keyword>
<gene>
    <name evidence="2" type="ORF">C1I98_26890</name>
</gene>
<protein>
    <submittedName>
        <fullName evidence="2">Uncharacterized protein</fullName>
    </submittedName>
</protein>
<feature type="chain" id="PRO_5038640792" evidence="1">
    <location>
        <begin position="20"/>
        <end position="286"/>
    </location>
</feature>
<dbReference type="RefSeq" id="WP_111170219.1">
    <property type="nucleotide sequence ID" value="NZ_POUA01000260.1"/>
</dbReference>
<name>A0A2W2G7Y1_9ACTN</name>
<accession>A0A2W2G7Y1</accession>
<evidence type="ECO:0000256" key="1">
    <source>
        <dbReference type="SAM" id="SignalP"/>
    </source>
</evidence>
<keyword evidence="1" id="KW-0732">Signal</keyword>
<organism evidence="2 3">
    <name type="scientific">Spongiactinospora gelatinilytica</name>
    <dbReference type="NCBI Taxonomy" id="2666298"/>
    <lineage>
        <taxon>Bacteria</taxon>
        <taxon>Bacillati</taxon>
        <taxon>Actinomycetota</taxon>
        <taxon>Actinomycetes</taxon>
        <taxon>Streptosporangiales</taxon>
        <taxon>Streptosporangiaceae</taxon>
        <taxon>Spongiactinospora</taxon>
    </lineage>
</organism>
<comment type="caution">
    <text evidence="2">The sequence shown here is derived from an EMBL/GenBank/DDBJ whole genome shotgun (WGS) entry which is preliminary data.</text>
</comment>
<feature type="signal peptide" evidence="1">
    <location>
        <begin position="1"/>
        <end position="19"/>
    </location>
</feature>
<dbReference type="AlphaFoldDB" id="A0A2W2G7Y1"/>
<dbReference type="Proteomes" id="UP000248544">
    <property type="component" value="Unassembled WGS sequence"/>
</dbReference>
<sequence length="286" mass="31477">MLITIAALALTAIPAPSLAVTDARASGSAAATAESAFWYVRTLQTRTHARQVGVTEKYWLVQQEESQEWADRDGRMWHAHRSLGWRPKSAADQAAWKRDGSPQQWSYRTEGMLVKLSTQRGKAVVRPVKGPVKGAGWWFNQRKLSFRDIQRLPATPKELKAWLAKASAEGADPVRAEDFDIWVKGAYTGLLYSMPAPKPVRAAAYKALSAMPGVQRARQGAGVERLAYALKDPKGQTAFTVDVDTRAMTLKRSTVATTHDGKPLPGKSWTMEHAAEWTDTPPPVAS</sequence>
<evidence type="ECO:0000313" key="3">
    <source>
        <dbReference type="Proteomes" id="UP000248544"/>
    </source>
</evidence>
<proteinExistence type="predicted"/>